<dbReference type="Gene3D" id="1.20.58.220">
    <property type="entry name" value="Phosphate transport system protein phou homolog 2, domain 2"/>
    <property type="match status" value="1"/>
</dbReference>
<keyword evidence="3 6" id="KW-0812">Transmembrane</keyword>
<comment type="subcellular location">
    <subcellularLocation>
        <location evidence="1">Cell membrane</location>
        <topology evidence="1">Multi-pass membrane protein</topology>
    </subcellularLocation>
</comment>
<feature type="transmembrane region" description="Helical" evidence="6">
    <location>
        <begin position="32"/>
        <end position="48"/>
    </location>
</feature>
<evidence type="ECO:0000256" key="7">
    <source>
        <dbReference type="SAM" id="SignalP"/>
    </source>
</evidence>
<name>A0ABM7MAA0_9GAMM</name>
<evidence type="ECO:0000256" key="6">
    <source>
        <dbReference type="SAM" id="Phobius"/>
    </source>
</evidence>
<dbReference type="InterPro" id="IPR004633">
    <property type="entry name" value="NaPi_cotrn-rel/YqeW-like"/>
</dbReference>
<feature type="transmembrane region" description="Helical" evidence="6">
    <location>
        <begin position="160"/>
        <end position="180"/>
    </location>
</feature>
<dbReference type="NCBIfam" id="TIGR00704">
    <property type="entry name" value="NaPi_cotrn_rel"/>
    <property type="match status" value="1"/>
</dbReference>
<dbReference type="PANTHER" id="PTHR10010:SF46">
    <property type="entry name" value="SODIUM-DEPENDENT PHOSPHATE TRANSPORT PROTEIN 2B"/>
    <property type="match status" value="1"/>
</dbReference>
<dbReference type="RefSeq" id="WP_237261965.1">
    <property type="nucleotide sequence ID" value="NZ_AP024202.1"/>
</dbReference>
<proteinExistence type="predicted"/>
<dbReference type="Proteomes" id="UP001054820">
    <property type="component" value="Chromosome"/>
</dbReference>
<feature type="chain" id="PRO_5045432208" evidence="7">
    <location>
        <begin position="23"/>
        <end position="598"/>
    </location>
</feature>
<dbReference type="NCBIfam" id="NF037997">
    <property type="entry name" value="Na_Pi_symport"/>
    <property type="match status" value="1"/>
</dbReference>
<protein>
    <submittedName>
        <fullName evidence="8">Na/Pi cotransporter</fullName>
    </submittedName>
</protein>
<keyword evidence="4 6" id="KW-1133">Transmembrane helix</keyword>
<dbReference type="EMBL" id="AP024202">
    <property type="protein sequence ID" value="BCN92260.1"/>
    <property type="molecule type" value="Genomic_DNA"/>
</dbReference>
<feature type="transmembrane region" description="Helical" evidence="6">
    <location>
        <begin position="132"/>
        <end position="154"/>
    </location>
</feature>
<feature type="transmembrane region" description="Helical" evidence="6">
    <location>
        <begin position="201"/>
        <end position="229"/>
    </location>
</feature>
<accession>A0ABM7MAA0</accession>
<feature type="transmembrane region" description="Helical" evidence="6">
    <location>
        <begin position="327"/>
        <end position="347"/>
    </location>
</feature>
<keyword evidence="2" id="KW-1003">Cell membrane</keyword>
<feature type="transmembrane region" description="Helical" evidence="6">
    <location>
        <begin position="96"/>
        <end position="120"/>
    </location>
</feature>
<dbReference type="SUPFAM" id="SSF109755">
    <property type="entry name" value="PhoU-like"/>
    <property type="match status" value="1"/>
</dbReference>
<evidence type="ECO:0000256" key="2">
    <source>
        <dbReference type="ARBA" id="ARBA00022475"/>
    </source>
</evidence>
<evidence type="ECO:0000256" key="4">
    <source>
        <dbReference type="ARBA" id="ARBA00022989"/>
    </source>
</evidence>
<evidence type="ECO:0000256" key="3">
    <source>
        <dbReference type="ARBA" id="ARBA00022692"/>
    </source>
</evidence>
<keyword evidence="9" id="KW-1185">Reference proteome</keyword>
<dbReference type="PANTHER" id="PTHR10010">
    <property type="entry name" value="SOLUTE CARRIER FAMILY 34 SODIUM PHOSPHATE , MEMBER 2-RELATED"/>
    <property type="match status" value="1"/>
</dbReference>
<evidence type="ECO:0000313" key="8">
    <source>
        <dbReference type="EMBL" id="BCN92260.1"/>
    </source>
</evidence>
<sequence>MFFKKFVLVLGFILLIPSLALAASAPVQNLDWFTMVMWLTGGLALFLYGMEQLIKGLMVVAGDQMKTLLAKLTTNRVMGAITGAGVTAVIQSSSVTSVLTVGFVSAGLMSLSQAAGVIMGANLGTTVTAQVIAFKVTNFALLMVSVGFAIQFFSKYNRKIALGRVIMGLGLIFFGMNVMSDGMAPLRDYQPFLELMTQMQNPLLGILVGLFFTALVQSSSATIGIIIVMASNGFLTLPAGIALAMGANIGTTVTALLSTIGKSREAKRTGFIHLQFNIFGVLVFLPFIPELAQFATYISSHDLVQNHRDMAYLAANTPREIANANTIFNLICLLIFLPFIPAFLWLAHRFVPIIDEEKSSSDFNPEFLDHTFLATPFMAMNAVQLELGRYQKKHALFYKRVVNLIQQPNIDKLAKEDLNIQHFRSYQRKILAYLGGLGQTELTFAEQNKYIELMNVVNNLESMLEALEFNIFSVLHMMVQGDHKPSETMVQLVGQLSNEVGKSIDNAILSVANEDDELAMSVIAIKPTIDALIQDALKHQVKRFQATDERLTIFRYEMQLIDGFKQLHTLAKRISRLALANKELKQTTSVNADSQHVD</sequence>
<gene>
    <name evidence="8" type="ORF">THMIRHAM_00450</name>
</gene>
<feature type="signal peptide" evidence="7">
    <location>
        <begin position="1"/>
        <end position="22"/>
    </location>
</feature>
<dbReference type="Pfam" id="PF02690">
    <property type="entry name" value="Na_Pi_cotrans"/>
    <property type="match status" value="2"/>
</dbReference>
<reference evidence="8" key="1">
    <citation type="journal article" date="2022" name="Arch. Microbiol.">
        <title>Thiomicrorhabdus immobilis sp. nov., a mesophilic sulfur-oxidizing bacterium isolated from sediment of a brackish lake in northern Japan.</title>
        <authorList>
            <person name="Kojima H."/>
            <person name="Mochizuki J."/>
            <person name="Kanda M."/>
            <person name="Watanabe T."/>
            <person name="Fukui M."/>
        </authorList>
    </citation>
    <scope>NUCLEOTIDE SEQUENCE</scope>
    <source>
        <strain evidence="8">Am19</strain>
    </source>
</reference>
<evidence type="ECO:0000313" key="9">
    <source>
        <dbReference type="Proteomes" id="UP001054820"/>
    </source>
</evidence>
<feature type="transmembrane region" description="Helical" evidence="6">
    <location>
        <begin position="270"/>
        <end position="288"/>
    </location>
</feature>
<evidence type="ECO:0000256" key="1">
    <source>
        <dbReference type="ARBA" id="ARBA00004651"/>
    </source>
</evidence>
<evidence type="ECO:0000256" key="5">
    <source>
        <dbReference type="ARBA" id="ARBA00023136"/>
    </source>
</evidence>
<keyword evidence="7" id="KW-0732">Signal</keyword>
<dbReference type="InterPro" id="IPR003841">
    <property type="entry name" value="Na/Pi_transpt"/>
</dbReference>
<organism evidence="8 9">
    <name type="scientific">Thiomicrorhabdus immobilis</name>
    <dbReference type="NCBI Taxonomy" id="2791037"/>
    <lineage>
        <taxon>Bacteria</taxon>
        <taxon>Pseudomonadati</taxon>
        <taxon>Pseudomonadota</taxon>
        <taxon>Gammaproteobacteria</taxon>
        <taxon>Thiotrichales</taxon>
        <taxon>Piscirickettsiaceae</taxon>
        <taxon>Thiomicrorhabdus</taxon>
    </lineage>
</organism>
<keyword evidence="5 6" id="KW-0472">Membrane</keyword>
<dbReference type="InterPro" id="IPR038078">
    <property type="entry name" value="PhoU-like_sf"/>
</dbReference>
<feature type="transmembrane region" description="Helical" evidence="6">
    <location>
        <begin position="235"/>
        <end position="258"/>
    </location>
</feature>